<dbReference type="eggNOG" id="COG2261">
    <property type="taxonomic scope" value="Bacteria"/>
</dbReference>
<dbReference type="EMBL" id="AJDQ01000006">
    <property type="protein sequence ID" value="EOI57576.1"/>
    <property type="molecule type" value="Genomic_DNA"/>
</dbReference>
<keyword evidence="4" id="KW-1185">Reference proteome</keyword>
<gene>
    <name evidence="2" type="ORF">I592_02171</name>
    <name evidence="1" type="ORF">UKC_01796</name>
</gene>
<dbReference type="HOGENOM" id="CLU_2259436_0_0_9"/>
<evidence type="ECO:0000313" key="4">
    <source>
        <dbReference type="Proteomes" id="UP000014160"/>
    </source>
</evidence>
<proteinExistence type="predicted"/>
<protein>
    <submittedName>
        <fullName evidence="1">General stress protein GlsB</fullName>
    </submittedName>
</protein>
<evidence type="ECO:0000313" key="1">
    <source>
        <dbReference type="EMBL" id="EOI57576.1"/>
    </source>
</evidence>
<accession>R2VIW7</accession>
<evidence type="ECO:0000313" key="2">
    <source>
        <dbReference type="EMBL" id="EOW82850.1"/>
    </source>
</evidence>
<dbReference type="EMBL" id="ASWH01000001">
    <property type="protein sequence ID" value="EOW82850.1"/>
    <property type="molecule type" value="Genomic_DNA"/>
</dbReference>
<reference evidence="2 4" key="2">
    <citation type="submission" date="2013-03" db="EMBL/GenBank/DDBJ databases">
        <title>The Genome Sequence of Enterococcus gilvus ATCC BAA-350 (PacBio/Illumina hybrid assembly).</title>
        <authorList>
            <consortium name="The Broad Institute Genomics Platform"/>
            <consortium name="The Broad Institute Genome Sequencing Center for Infectious Disease"/>
            <person name="Earl A."/>
            <person name="Russ C."/>
            <person name="Gilmore M."/>
            <person name="Surin D."/>
            <person name="Walker B."/>
            <person name="Young S."/>
            <person name="Zeng Q."/>
            <person name="Gargeya S."/>
            <person name="Fitzgerald M."/>
            <person name="Haas B."/>
            <person name="Abouelleil A."/>
            <person name="Allen A.W."/>
            <person name="Alvarado L."/>
            <person name="Arachchi H.M."/>
            <person name="Berlin A.M."/>
            <person name="Chapman S.B."/>
            <person name="Gainer-Dewar J."/>
            <person name="Goldberg J."/>
            <person name="Griggs A."/>
            <person name="Gujja S."/>
            <person name="Hansen M."/>
            <person name="Howarth C."/>
            <person name="Imamovic A."/>
            <person name="Ireland A."/>
            <person name="Larimer J."/>
            <person name="McCowan C."/>
            <person name="Murphy C."/>
            <person name="Pearson M."/>
            <person name="Poon T.W."/>
            <person name="Priest M."/>
            <person name="Roberts A."/>
            <person name="Saif S."/>
            <person name="Shea T."/>
            <person name="Sisk P."/>
            <person name="Sykes S."/>
            <person name="Wortman J."/>
            <person name="Nusbaum C."/>
            <person name="Birren B."/>
        </authorList>
    </citation>
    <scope>NUCLEOTIDE SEQUENCE [LARGE SCALE GENOMIC DNA]</scope>
    <source>
        <strain evidence="2 4">ATCC BAA-350</strain>
    </source>
</reference>
<reference evidence="1 3" key="1">
    <citation type="submission" date="2013-02" db="EMBL/GenBank/DDBJ databases">
        <title>The Genome Sequence of Enterococcus gilvus ATCC BAA-350.</title>
        <authorList>
            <consortium name="The Broad Institute Genome Sequencing Platform"/>
            <consortium name="The Broad Institute Genome Sequencing Center for Infectious Disease"/>
            <person name="Earl A.M."/>
            <person name="Gilmore M.S."/>
            <person name="Lebreton F."/>
            <person name="Walker B."/>
            <person name="Young S.K."/>
            <person name="Zeng Q."/>
            <person name="Gargeya S."/>
            <person name="Fitzgerald M."/>
            <person name="Haas B."/>
            <person name="Abouelleil A."/>
            <person name="Alvarado L."/>
            <person name="Arachchi H.M."/>
            <person name="Berlin A.M."/>
            <person name="Chapman S.B."/>
            <person name="Dewar J."/>
            <person name="Goldberg J."/>
            <person name="Griggs A."/>
            <person name="Gujja S."/>
            <person name="Hansen M."/>
            <person name="Howarth C."/>
            <person name="Imamovic A."/>
            <person name="Larimer J."/>
            <person name="McCowan C."/>
            <person name="Murphy C."/>
            <person name="Neiman D."/>
            <person name="Pearson M."/>
            <person name="Priest M."/>
            <person name="Roberts A."/>
            <person name="Saif S."/>
            <person name="Shea T."/>
            <person name="Sisk P."/>
            <person name="Sykes S."/>
            <person name="Wortman J."/>
            <person name="Nusbaum C."/>
            <person name="Birren B."/>
        </authorList>
    </citation>
    <scope>NUCLEOTIDE SEQUENCE [LARGE SCALE GENOMIC DNA]</scope>
    <source>
        <strain evidence="1 3">ATCC BAA-350</strain>
    </source>
</reference>
<dbReference type="PATRIC" id="fig|1158614.3.peg.1807"/>
<evidence type="ECO:0000313" key="3">
    <source>
        <dbReference type="Proteomes" id="UP000013750"/>
    </source>
</evidence>
<dbReference type="Proteomes" id="UP000014160">
    <property type="component" value="Unassembled WGS sequence"/>
</dbReference>
<name>R2VIW7_9ENTE</name>
<comment type="caution">
    <text evidence="1">The sequence shown here is derived from an EMBL/GenBank/DDBJ whole genome shotgun (WGS) entry which is preliminary data.</text>
</comment>
<dbReference type="AlphaFoldDB" id="R2VIW7"/>
<dbReference type="Proteomes" id="UP000013750">
    <property type="component" value="Unassembled WGS sequence"/>
</dbReference>
<sequence length="103" mass="11051">MIWTLIVGAVIGAIGGSLSGRGKQMGCLFNIIAGLAGSYIGQAIFGHWGPHLAGMALVPSSPIDTRRSCSSSGRLVLYRTSVTKARSRFFGFFFCPFLKTFIF</sequence>
<organism evidence="1 3">
    <name type="scientific">Enterococcus gilvus ATCC BAA-350</name>
    <dbReference type="NCBI Taxonomy" id="1158614"/>
    <lineage>
        <taxon>Bacteria</taxon>
        <taxon>Bacillati</taxon>
        <taxon>Bacillota</taxon>
        <taxon>Bacilli</taxon>
        <taxon>Lactobacillales</taxon>
        <taxon>Enterococcaceae</taxon>
        <taxon>Enterococcus</taxon>
    </lineage>
</organism>